<dbReference type="EMBL" id="JAKKPZ010000324">
    <property type="protein sequence ID" value="KAI1696526.1"/>
    <property type="molecule type" value="Genomic_DNA"/>
</dbReference>
<reference evidence="2" key="1">
    <citation type="submission" date="2022-01" db="EMBL/GenBank/DDBJ databases">
        <title>Genome Sequence Resource for Two Populations of Ditylenchus destructor, the Migratory Endoparasitic Phytonematode.</title>
        <authorList>
            <person name="Zhang H."/>
            <person name="Lin R."/>
            <person name="Xie B."/>
        </authorList>
    </citation>
    <scope>NUCLEOTIDE SEQUENCE</scope>
    <source>
        <strain evidence="2">BazhouSP</strain>
    </source>
</reference>
<keyword evidence="3" id="KW-1185">Reference proteome</keyword>
<feature type="chain" id="PRO_5042173064" description="Saposin B-type domain-containing protein" evidence="1">
    <location>
        <begin position="24"/>
        <end position="126"/>
    </location>
</feature>
<gene>
    <name evidence="2" type="ORF">DdX_19012</name>
</gene>
<dbReference type="AlphaFoldDB" id="A0AAD4ML87"/>
<dbReference type="Proteomes" id="UP001201812">
    <property type="component" value="Unassembled WGS sequence"/>
</dbReference>
<organism evidence="2 3">
    <name type="scientific">Ditylenchus destructor</name>
    <dbReference type="NCBI Taxonomy" id="166010"/>
    <lineage>
        <taxon>Eukaryota</taxon>
        <taxon>Metazoa</taxon>
        <taxon>Ecdysozoa</taxon>
        <taxon>Nematoda</taxon>
        <taxon>Chromadorea</taxon>
        <taxon>Rhabditida</taxon>
        <taxon>Tylenchina</taxon>
        <taxon>Tylenchomorpha</taxon>
        <taxon>Sphaerularioidea</taxon>
        <taxon>Anguinidae</taxon>
        <taxon>Anguininae</taxon>
        <taxon>Ditylenchus</taxon>
    </lineage>
</organism>
<proteinExistence type="predicted"/>
<evidence type="ECO:0000256" key="1">
    <source>
        <dbReference type="SAM" id="SignalP"/>
    </source>
</evidence>
<comment type="caution">
    <text evidence="2">The sequence shown here is derived from an EMBL/GenBank/DDBJ whole genome shotgun (WGS) entry which is preliminary data.</text>
</comment>
<sequence>MSVLGMNLSIAIVVIFVLSMCSAKYLGSNAMKTRLEKIYASSEFFALPVGVCETCTEVVDALDDQKTIPPPAQDYVANFIKFICPIQQDHPFCEALRGKENDFARAYLKHRENREFDACKALHLCK</sequence>
<accession>A0AAD4ML87</accession>
<name>A0AAD4ML87_9BILA</name>
<evidence type="ECO:0008006" key="4">
    <source>
        <dbReference type="Google" id="ProtNLM"/>
    </source>
</evidence>
<evidence type="ECO:0000313" key="2">
    <source>
        <dbReference type="EMBL" id="KAI1696526.1"/>
    </source>
</evidence>
<keyword evidence="1" id="KW-0732">Signal</keyword>
<protein>
    <recommendedName>
        <fullName evidence="4">Saposin B-type domain-containing protein</fullName>
    </recommendedName>
</protein>
<feature type="signal peptide" evidence="1">
    <location>
        <begin position="1"/>
        <end position="23"/>
    </location>
</feature>
<evidence type="ECO:0000313" key="3">
    <source>
        <dbReference type="Proteomes" id="UP001201812"/>
    </source>
</evidence>